<keyword evidence="2" id="KW-1185">Reference proteome</keyword>
<dbReference type="PANTHER" id="PTHR48156:SF1">
    <property type="entry name" value="TRANSMEMBRANE PROTEIN"/>
    <property type="match status" value="1"/>
</dbReference>
<dbReference type="EMBL" id="JAVXUP010000567">
    <property type="protein sequence ID" value="KAK3025062.1"/>
    <property type="molecule type" value="Genomic_DNA"/>
</dbReference>
<protein>
    <submittedName>
        <fullName evidence="1">Uncharacterized protein</fullName>
    </submittedName>
</protein>
<organism evidence="1 2">
    <name type="scientific">Escallonia herrerae</name>
    <dbReference type="NCBI Taxonomy" id="1293975"/>
    <lineage>
        <taxon>Eukaryota</taxon>
        <taxon>Viridiplantae</taxon>
        <taxon>Streptophyta</taxon>
        <taxon>Embryophyta</taxon>
        <taxon>Tracheophyta</taxon>
        <taxon>Spermatophyta</taxon>
        <taxon>Magnoliopsida</taxon>
        <taxon>eudicotyledons</taxon>
        <taxon>Gunneridae</taxon>
        <taxon>Pentapetalae</taxon>
        <taxon>asterids</taxon>
        <taxon>campanulids</taxon>
        <taxon>Escalloniales</taxon>
        <taxon>Escalloniaceae</taxon>
        <taxon>Escallonia</taxon>
    </lineage>
</organism>
<evidence type="ECO:0000313" key="2">
    <source>
        <dbReference type="Proteomes" id="UP001188597"/>
    </source>
</evidence>
<proteinExistence type="predicted"/>
<gene>
    <name evidence="1" type="ORF">RJ639_044866</name>
</gene>
<dbReference type="AlphaFoldDB" id="A0AA88WCB2"/>
<name>A0AA88WCB2_9ASTE</name>
<dbReference type="Proteomes" id="UP001188597">
    <property type="component" value="Unassembled WGS sequence"/>
</dbReference>
<sequence>MAVPWNTTLWMAKMVWVALTGWIMACLAVADEIASSLRAGDIGPFHVMMWLWKENTYLFHDLILVAHSIHASP</sequence>
<comment type="caution">
    <text evidence="1">The sequence shown here is derived from an EMBL/GenBank/DDBJ whole genome shotgun (WGS) entry which is preliminary data.</text>
</comment>
<evidence type="ECO:0000313" key="1">
    <source>
        <dbReference type="EMBL" id="KAK3025062.1"/>
    </source>
</evidence>
<reference evidence="1" key="1">
    <citation type="submission" date="2022-12" db="EMBL/GenBank/DDBJ databases">
        <title>Draft genome assemblies for two species of Escallonia (Escalloniales).</title>
        <authorList>
            <person name="Chanderbali A."/>
            <person name="Dervinis C."/>
            <person name="Anghel I."/>
            <person name="Soltis D."/>
            <person name="Soltis P."/>
            <person name="Zapata F."/>
        </authorList>
    </citation>
    <scope>NUCLEOTIDE SEQUENCE</scope>
    <source>
        <strain evidence="1">UCBG64.0493</strain>
        <tissue evidence="1">Leaf</tissue>
    </source>
</reference>
<accession>A0AA88WCB2</accession>
<dbReference type="PANTHER" id="PTHR48156">
    <property type="entry name" value="TRANSMEMBRANE PROTEIN"/>
    <property type="match status" value="1"/>
</dbReference>